<dbReference type="PANTHER" id="PTHR42830:SF2">
    <property type="entry name" value="OSMC_OHR FAMILY PROTEIN"/>
    <property type="match status" value="1"/>
</dbReference>
<dbReference type="InterPro" id="IPR052707">
    <property type="entry name" value="OsmC_Ohr_Peroxiredoxin"/>
</dbReference>
<sequence length="150" mass="15634">MPTHEYPVTVSWTGGREGSGKVVSHHSDTQIAVAVPPEFQGPGGGASPEELLTSAIAACYTMTFGIIAANRKIPLKSVRAEAVGSVEQAGAQFTYTAAVIRPTIVLDAAATDDQIALATDMAHKADAYCIITNAIRGKVAITVEPKIERG</sequence>
<dbReference type="PANTHER" id="PTHR42830">
    <property type="entry name" value="OSMOTICALLY INDUCIBLE FAMILY PROTEIN"/>
    <property type="match status" value="1"/>
</dbReference>
<evidence type="ECO:0000313" key="2">
    <source>
        <dbReference type="Proteomes" id="UP000727962"/>
    </source>
</evidence>
<dbReference type="AlphaFoldDB" id="A0A931LRB9"/>
<reference evidence="1" key="1">
    <citation type="submission" date="2020-07" db="EMBL/GenBank/DDBJ databases">
        <title>Huge and variable diversity of episymbiotic CPR bacteria and DPANN archaea in groundwater ecosystems.</title>
        <authorList>
            <person name="He C.Y."/>
            <person name="Keren R."/>
            <person name="Whittaker M."/>
            <person name="Farag I.F."/>
            <person name="Doudna J."/>
            <person name="Cate J.H.D."/>
            <person name="Banfield J.F."/>
        </authorList>
    </citation>
    <scope>NUCLEOTIDE SEQUENCE</scope>
    <source>
        <strain evidence="1">NC_groundwater_17_Pr7_B-0.1um_64_12</strain>
    </source>
</reference>
<protein>
    <submittedName>
        <fullName evidence="1">OsmC family protein</fullName>
    </submittedName>
</protein>
<dbReference type="EMBL" id="JACOSL010000016">
    <property type="protein sequence ID" value="MBI1755957.1"/>
    <property type="molecule type" value="Genomic_DNA"/>
</dbReference>
<name>A0A931LRB9_FIMGI</name>
<dbReference type="Gene3D" id="3.30.300.20">
    <property type="match status" value="1"/>
</dbReference>
<dbReference type="Proteomes" id="UP000727962">
    <property type="component" value="Unassembled WGS sequence"/>
</dbReference>
<evidence type="ECO:0000313" key="1">
    <source>
        <dbReference type="EMBL" id="MBI1755957.1"/>
    </source>
</evidence>
<dbReference type="InterPro" id="IPR015946">
    <property type="entry name" value="KH_dom-like_a/b"/>
</dbReference>
<dbReference type="InterPro" id="IPR036102">
    <property type="entry name" value="OsmC/Ohrsf"/>
</dbReference>
<dbReference type="InterPro" id="IPR003718">
    <property type="entry name" value="OsmC/Ohr_fam"/>
</dbReference>
<organism evidence="1 2">
    <name type="scientific">Fimbriimonas ginsengisoli</name>
    <dbReference type="NCBI Taxonomy" id="1005039"/>
    <lineage>
        <taxon>Bacteria</taxon>
        <taxon>Bacillati</taxon>
        <taxon>Armatimonadota</taxon>
        <taxon>Fimbriimonadia</taxon>
        <taxon>Fimbriimonadales</taxon>
        <taxon>Fimbriimonadaceae</taxon>
        <taxon>Fimbriimonas</taxon>
    </lineage>
</organism>
<proteinExistence type="predicted"/>
<dbReference type="SUPFAM" id="SSF82784">
    <property type="entry name" value="OsmC-like"/>
    <property type="match status" value="1"/>
</dbReference>
<accession>A0A931LRB9</accession>
<comment type="caution">
    <text evidence="1">The sequence shown here is derived from an EMBL/GenBank/DDBJ whole genome shotgun (WGS) entry which is preliminary data.</text>
</comment>
<dbReference type="Pfam" id="PF02566">
    <property type="entry name" value="OsmC"/>
    <property type="match status" value="1"/>
</dbReference>
<gene>
    <name evidence="1" type="ORF">HYR64_02490</name>
</gene>